<gene>
    <name evidence="1" type="ORF">NQ314_002773</name>
</gene>
<keyword evidence="2" id="KW-1185">Reference proteome</keyword>
<comment type="caution">
    <text evidence="1">The sequence shown here is derived from an EMBL/GenBank/DDBJ whole genome shotgun (WGS) entry which is preliminary data.</text>
</comment>
<organism evidence="1 2">
    <name type="scientific">Rhamnusium bicolor</name>
    <dbReference type="NCBI Taxonomy" id="1586634"/>
    <lineage>
        <taxon>Eukaryota</taxon>
        <taxon>Metazoa</taxon>
        <taxon>Ecdysozoa</taxon>
        <taxon>Arthropoda</taxon>
        <taxon>Hexapoda</taxon>
        <taxon>Insecta</taxon>
        <taxon>Pterygota</taxon>
        <taxon>Neoptera</taxon>
        <taxon>Endopterygota</taxon>
        <taxon>Coleoptera</taxon>
        <taxon>Polyphaga</taxon>
        <taxon>Cucujiformia</taxon>
        <taxon>Chrysomeloidea</taxon>
        <taxon>Cerambycidae</taxon>
        <taxon>Lepturinae</taxon>
        <taxon>Rhagiini</taxon>
        <taxon>Rhamnusium</taxon>
    </lineage>
</organism>
<name>A0AAV8ZPL5_9CUCU</name>
<evidence type="ECO:0000313" key="1">
    <source>
        <dbReference type="EMBL" id="KAJ8967574.1"/>
    </source>
</evidence>
<sequence>MSTVESRVTSPKKAFKHDYELLATHHDTGVGAHGERTYDLQLAIPKSTLVPNFNLCELFKHWTLLTVSIYVVLIAIRTNRGSS</sequence>
<dbReference type="AlphaFoldDB" id="A0AAV8ZPL5"/>
<evidence type="ECO:0000313" key="2">
    <source>
        <dbReference type="Proteomes" id="UP001162156"/>
    </source>
</evidence>
<reference evidence="1" key="1">
    <citation type="journal article" date="2023" name="Insect Mol. Biol.">
        <title>Genome sequencing provides insights into the evolution of gene families encoding plant cell wall-degrading enzymes in longhorned beetles.</title>
        <authorList>
            <person name="Shin N.R."/>
            <person name="Okamura Y."/>
            <person name="Kirsch R."/>
            <person name="Pauchet Y."/>
        </authorList>
    </citation>
    <scope>NUCLEOTIDE SEQUENCE</scope>
    <source>
        <strain evidence="1">RBIC_L_NR</strain>
    </source>
</reference>
<proteinExistence type="predicted"/>
<accession>A0AAV8ZPL5</accession>
<dbReference type="EMBL" id="JANEYF010000850">
    <property type="protein sequence ID" value="KAJ8967574.1"/>
    <property type="molecule type" value="Genomic_DNA"/>
</dbReference>
<protein>
    <submittedName>
        <fullName evidence="1">Uncharacterized protein</fullName>
    </submittedName>
</protein>
<dbReference type="Proteomes" id="UP001162156">
    <property type="component" value="Unassembled WGS sequence"/>
</dbReference>